<sequence length="47" mass="5475">MKAIIEMGLQREELQPQLIEYMHQVLKKQLGKNRSRRSAVKEAPIAL</sequence>
<gene>
    <name evidence="1" type="ORF">SBF1_5530001</name>
</gene>
<organism evidence="1 2">
    <name type="scientific">Candidatus Desulfosporosinus infrequens</name>
    <dbReference type="NCBI Taxonomy" id="2043169"/>
    <lineage>
        <taxon>Bacteria</taxon>
        <taxon>Bacillati</taxon>
        <taxon>Bacillota</taxon>
        <taxon>Clostridia</taxon>
        <taxon>Eubacteriales</taxon>
        <taxon>Desulfitobacteriaceae</taxon>
        <taxon>Desulfosporosinus</taxon>
    </lineage>
</organism>
<name>A0A2U3LJL4_9FIRM</name>
<protein>
    <submittedName>
        <fullName evidence="1">UTP--glucose-1-phosphate uridylyltransferase</fullName>
        <ecNumber evidence="1">2.7.7.9</ecNumber>
    </submittedName>
</protein>
<dbReference type="AlphaFoldDB" id="A0A2U3LJL4"/>
<dbReference type="Proteomes" id="UP000238916">
    <property type="component" value="Unassembled WGS sequence"/>
</dbReference>
<keyword evidence="1" id="KW-0808">Transferase</keyword>
<proteinExistence type="predicted"/>
<reference evidence="2" key="1">
    <citation type="submission" date="2018-02" db="EMBL/GenBank/DDBJ databases">
        <authorList>
            <person name="Hausmann B."/>
        </authorList>
    </citation>
    <scope>NUCLEOTIDE SEQUENCE [LARGE SCALE GENOMIC DNA]</scope>
    <source>
        <strain evidence="2">Peat soil MAG SbF1</strain>
    </source>
</reference>
<keyword evidence="1" id="KW-0548">Nucleotidyltransferase</keyword>
<dbReference type="EMBL" id="OMOF01000505">
    <property type="protein sequence ID" value="SPF52032.1"/>
    <property type="molecule type" value="Genomic_DNA"/>
</dbReference>
<dbReference type="EC" id="2.7.7.9" evidence="1"/>
<dbReference type="GO" id="GO:0003983">
    <property type="term" value="F:UTP:glucose-1-phosphate uridylyltransferase activity"/>
    <property type="evidence" value="ECO:0007669"/>
    <property type="project" value="UniProtKB-EC"/>
</dbReference>
<accession>A0A2U3LJL4</accession>
<evidence type="ECO:0000313" key="2">
    <source>
        <dbReference type="Proteomes" id="UP000238916"/>
    </source>
</evidence>
<evidence type="ECO:0000313" key="1">
    <source>
        <dbReference type="EMBL" id="SPF52032.1"/>
    </source>
</evidence>